<proteinExistence type="predicted"/>
<feature type="domain" description="E3 Ubiquitin ligase MUL1-like" evidence="13">
    <location>
        <begin position="195"/>
        <end position="322"/>
    </location>
</feature>
<evidence type="ECO:0000256" key="3">
    <source>
        <dbReference type="ARBA" id="ARBA00012483"/>
    </source>
</evidence>
<evidence type="ECO:0000256" key="7">
    <source>
        <dbReference type="ARBA" id="ARBA00022771"/>
    </source>
</evidence>
<evidence type="ECO:0000256" key="10">
    <source>
        <dbReference type="ARBA" id="ARBA00022989"/>
    </source>
</evidence>
<keyword evidence="8" id="KW-0833">Ubl conjugation pathway</keyword>
<evidence type="ECO:0000313" key="14">
    <source>
        <dbReference type="EMBL" id="MFD1565555.1"/>
    </source>
</evidence>
<dbReference type="Pfam" id="PF12483">
    <property type="entry name" value="GIDE"/>
    <property type="match status" value="1"/>
</dbReference>
<accession>A0ABD6BL74</accession>
<evidence type="ECO:0000256" key="6">
    <source>
        <dbReference type="ARBA" id="ARBA00022723"/>
    </source>
</evidence>
<name>A0ABD6BL74_9EURY</name>
<evidence type="ECO:0000256" key="9">
    <source>
        <dbReference type="ARBA" id="ARBA00022833"/>
    </source>
</evidence>
<comment type="catalytic activity">
    <reaction evidence="1">
        <text>S-ubiquitinyl-[E2 ubiquitin-conjugating enzyme]-L-cysteine + [acceptor protein]-L-lysine = [E2 ubiquitin-conjugating enzyme]-L-cysteine + N(6)-ubiquitinyl-[acceptor protein]-L-lysine.</text>
        <dbReference type="EC" id="2.3.2.27"/>
    </reaction>
</comment>
<protein>
    <recommendedName>
        <fullName evidence="3">RING-type E3 ubiquitin transferase</fullName>
        <ecNumber evidence="3">2.3.2.27</ecNumber>
    </recommendedName>
</protein>
<keyword evidence="15" id="KW-1185">Reference proteome</keyword>
<keyword evidence="11 12" id="KW-0472">Membrane</keyword>
<sequence length="348" mass="38120">MTDGPVPIETLDLLLLGFFAVVSLFLLVAIHYMPSAELDRLERDDGLDRWSVWILCVVSLFVLFVLVARIVPTDHSSLQYIRARYFGYVGVGMFVTGVFTLGRAIVMIGPARQVSELERMPIGELTDGGETGGTDPENDHPMREDCDHLVALSGEAVATDGTVEAPFTGTEAVVYESTVFEPSDDYGESNADPLDEYDWRAANLFSDRVPFAIDDGTGRVRVEPTGATLELDQLDVFEVAGDEQAPERIEAMFLATQALNGTTRHRRYEEAALAPGDRVLIVGRLEDGTVSGGSDETWTVSRSPPFVITSKSLPRLQDEYRFRLVRGALGLFLSATGLFVYLRASGAV</sequence>
<feature type="transmembrane region" description="Helical" evidence="12">
    <location>
        <begin position="13"/>
        <end position="32"/>
    </location>
</feature>
<feature type="transmembrane region" description="Helical" evidence="12">
    <location>
        <begin position="52"/>
        <end position="71"/>
    </location>
</feature>
<gene>
    <name evidence="14" type="ORF">ACFR99_18645</name>
</gene>
<dbReference type="GO" id="GO:0061630">
    <property type="term" value="F:ubiquitin protein ligase activity"/>
    <property type="evidence" value="ECO:0007669"/>
    <property type="project" value="UniProtKB-EC"/>
</dbReference>
<keyword evidence="9" id="KW-0862">Zinc</keyword>
<evidence type="ECO:0000256" key="5">
    <source>
        <dbReference type="ARBA" id="ARBA00022692"/>
    </source>
</evidence>
<keyword evidence="5 12" id="KW-0812">Transmembrane</keyword>
<dbReference type="GO" id="GO:0016020">
    <property type="term" value="C:membrane"/>
    <property type="evidence" value="ECO:0007669"/>
    <property type="project" value="UniProtKB-SubCell"/>
</dbReference>
<evidence type="ECO:0000256" key="12">
    <source>
        <dbReference type="SAM" id="Phobius"/>
    </source>
</evidence>
<evidence type="ECO:0000256" key="1">
    <source>
        <dbReference type="ARBA" id="ARBA00000900"/>
    </source>
</evidence>
<feature type="transmembrane region" description="Helical" evidence="12">
    <location>
        <begin position="83"/>
        <end position="106"/>
    </location>
</feature>
<dbReference type="GO" id="GO:0008270">
    <property type="term" value="F:zinc ion binding"/>
    <property type="evidence" value="ECO:0007669"/>
    <property type="project" value="UniProtKB-KW"/>
</dbReference>
<keyword evidence="6" id="KW-0479">Metal-binding</keyword>
<evidence type="ECO:0000256" key="4">
    <source>
        <dbReference type="ARBA" id="ARBA00022679"/>
    </source>
</evidence>
<dbReference type="EMBL" id="JBHUDI010000011">
    <property type="protein sequence ID" value="MFD1565555.1"/>
    <property type="molecule type" value="Genomic_DNA"/>
</dbReference>
<dbReference type="InterPro" id="IPR022170">
    <property type="entry name" value="MUL1-like"/>
</dbReference>
<reference evidence="14 15" key="1">
    <citation type="journal article" date="2019" name="Int. J. Syst. Evol. Microbiol.">
        <title>The Global Catalogue of Microorganisms (GCM) 10K type strain sequencing project: providing services to taxonomists for standard genome sequencing and annotation.</title>
        <authorList>
            <consortium name="The Broad Institute Genomics Platform"/>
            <consortium name="The Broad Institute Genome Sequencing Center for Infectious Disease"/>
            <person name="Wu L."/>
            <person name="Ma J."/>
        </authorList>
    </citation>
    <scope>NUCLEOTIDE SEQUENCE [LARGE SCALE GENOMIC DNA]</scope>
    <source>
        <strain evidence="14 15">CGMCC 1.12230</strain>
    </source>
</reference>
<organism evidence="14 15">
    <name type="scientific">Haloarchaeobius amylolyticus</name>
    <dbReference type="NCBI Taxonomy" id="1198296"/>
    <lineage>
        <taxon>Archaea</taxon>
        <taxon>Methanobacteriati</taxon>
        <taxon>Methanobacteriota</taxon>
        <taxon>Stenosarchaea group</taxon>
        <taxon>Halobacteria</taxon>
        <taxon>Halobacteriales</taxon>
        <taxon>Halorubellaceae</taxon>
        <taxon>Haloarchaeobius</taxon>
    </lineage>
</organism>
<evidence type="ECO:0000256" key="8">
    <source>
        <dbReference type="ARBA" id="ARBA00022786"/>
    </source>
</evidence>
<evidence type="ECO:0000256" key="2">
    <source>
        <dbReference type="ARBA" id="ARBA00004141"/>
    </source>
</evidence>
<evidence type="ECO:0000259" key="13">
    <source>
        <dbReference type="Pfam" id="PF12483"/>
    </source>
</evidence>
<dbReference type="AlphaFoldDB" id="A0ABD6BL74"/>
<evidence type="ECO:0000313" key="15">
    <source>
        <dbReference type="Proteomes" id="UP001597076"/>
    </source>
</evidence>
<dbReference type="RefSeq" id="WP_390290696.1">
    <property type="nucleotide sequence ID" value="NZ_JBHUDI010000011.1"/>
</dbReference>
<comment type="subcellular location">
    <subcellularLocation>
        <location evidence="2">Membrane</location>
        <topology evidence="2">Multi-pass membrane protein</topology>
    </subcellularLocation>
</comment>
<dbReference type="Proteomes" id="UP001597076">
    <property type="component" value="Unassembled WGS sequence"/>
</dbReference>
<dbReference type="EC" id="2.3.2.27" evidence="3"/>
<keyword evidence="4" id="KW-0808">Transferase</keyword>
<evidence type="ECO:0000256" key="11">
    <source>
        <dbReference type="ARBA" id="ARBA00023136"/>
    </source>
</evidence>
<keyword evidence="7" id="KW-0863">Zinc-finger</keyword>
<comment type="caution">
    <text evidence="14">The sequence shown here is derived from an EMBL/GenBank/DDBJ whole genome shotgun (WGS) entry which is preliminary data.</text>
</comment>
<keyword evidence="10 12" id="KW-1133">Transmembrane helix</keyword>